<sequence>MNNFFIYFSLMLLIMNLQILIFNKSSVLIIMLSIEMISLTSLYFFSHLLNMNNLSYLVIILMFFIFMESITGLIIISFNIKKNKNMKFMKIYL</sequence>
<evidence type="ECO:0000313" key="2">
    <source>
        <dbReference type="EMBL" id="ACO06130.1"/>
    </source>
</evidence>
<dbReference type="Gene3D" id="1.10.287.3510">
    <property type="match status" value="1"/>
</dbReference>
<dbReference type="AlphaFoldDB" id="E0WCF0"/>
<keyword evidence="1" id="KW-1133">Transmembrane helix</keyword>
<reference evidence="2" key="1">
    <citation type="journal article" date="2014" name="Mol. Phylogenet. Evol.">
        <title>Two mitochondrial genomes from the families Bethylidae and Mutillidae: independent rearrangement of protein-coding genes and higher-level phylogeny of the Hymenoptera.</title>
        <authorList>
            <person name="Wei S.J."/>
            <person name="Li Q."/>
            <person name="van Achterberg K."/>
            <person name="Chen X.X."/>
        </authorList>
    </citation>
    <scope>NUCLEOTIDE SEQUENCE</scope>
</reference>
<keyword evidence="2" id="KW-0496">Mitochondrion</keyword>
<organism evidence="2">
    <name type="scientific">Cephalonomia gallicola</name>
    <dbReference type="NCBI Taxonomy" id="627714"/>
    <lineage>
        <taxon>Eukaryota</taxon>
        <taxon>Metazoa</taxon>
        <taxon>Ecdysozoa</taxon>
        <taxon>Arthropoda</taxon>
        <taxon>Hexapoda</taxon>
        <taxon>Insecta</taxon>
        <taxon>Pterygota</taxon>
        <taxon>Neoptera</taxon>
        <taxon>Endopterygota</taxon>
        <taxon>Hymenoptera</taxon>
        <taxon>Apocrita</taxon>
        <taxon>Aculeata</taxon>
        <taxon>Chrysidoidea</taxon>
        <taxon>Bethylidae</taxon>
        <taxon>Scleroderminae</taxon>
        <taxon>Cephalonomia</taxon>
    </lineage>
</organism>
<feature type="transmembrane region" description="Helical" evidence="1">
    <location>
        <begin position="29"/>
        <end position="49"/>
    </location>
</feature>
<dbReference type="EMBL" id="FJ823227">
    <property type="protein sequence ID" value="ACO06130.1"/>
    <property type="molecule type" value="Genomic_DNA"/>
</dbReference>
<accession>E0WCF0</accession>
<protein>
    <submittedName>
        <fullName evidence="2">NADH dehydrogenase subunit 4L</fullName>
    </submittedName>
</protein>
<keyword evidence="1" id="KW-0812">Transmembrane</keyword>
<evidence type="ECO:0000256" key="1">
    <source>
        <dbReference type="SAM" id="Phobius"/>
    </source>
</evidence>
<feature type="transmembrane region" description="Helical" evidence="1">
    <location>
        <begin position="55"/>
        <end position="80"/>
    </location>
</feature>
<proteinExistence type="predicted"/>
<geneLocation type="mitochondrion" evidence="2"/>
<name>E0WCF0_9HYME</name>
<feature type="transmembrane region" description="Helical" evidence="1">
    <location>
        <begin position="6"/>
        <end position="22"/>
    </location>
</feature>
<gene>
    <name evidence="2" type="primary">ND4L</name>
</gene>
<keyword evidence="1" id="KW-0472">Membrane</keyword>